<dbReference type="Gene3D" id="2.60.200.20">
    <property type="match status" value="1"/>
</dbReference>
<dbReference type="SUPFAM" id="SSF49879">
    <property type="entry name" value="SMAD/FHA domain"/>
    <property type="match status" value="1"/>
</dbReference>
<evidence type="ECO:0000256" key="7">
    <source>
        <dbReference type="ARBA" id="ARBA00044757"/>
    </source>
</evidence>
<proteinExistence type="inferred from homology"/>
<dbReference type="InterPro" id="IPR036420">
    <property type="entry name" value="BRCT_dom_sf"/>
</dbReference>
<feature type="compositionally biased region" description="Low complexity" evidence="8">
    <location>
        <begin position="353"/>
        <end position="367"/>
    </location>
</feature>
<feature type="region of interest" description="Disordered" evidence="8">
    <location>
        <begin position="329"/>
        <end position="538"/>
    </location>
</feature>
<dbReference type="PANTHER" id="PTHR12162:SF0">
    <property type="entry name" value="NIBRIN"/>
    <property type="match status" value="1"/>
</dbReference>
<dbReference type="AlphaFoldDB" id="A0A1X2IIW4"/>
<evidence type="ECO:0000256" key="6">
    <source>
        <dbReference type="ARBA" id="ARBA00023242"/>
    </source>
</evidence>
<keyword evidence="3" id="KW-0158">Chromosome</keyword>
<comment type="subcellular location">
    <subcellularLocation>
        <location evidence="2">Chromosome</location>
    </subcellularLocation>
    <subcellularLocation>
        <location evidence="1">Nucleus</location>
    </subcellularLocation>
</comment>
<evidence type="ECO:0000256" key="5">
    <source>
        <dbReference type="ARBA" id="ARBA00023204"/>
    </source>
</evidence>
<dbReference type="Gene3D" id="3.40.50.10190">
    <property type="entry name" value="BRCT domain"/>
    <property type="match status" value="1"/>
</dbReference>
<organism evidence="10 11">
    <name type="scientific">Absidia repens</name>
    <dbReference type="NCBI Taxonomy" id="90262"/>
    <lineage>
        <taxon>Eukaryota</taxon>
        <taxon>Fungi</taxon>
        <taxon>Fungi incertae sedis</taxon>
        <taxon>Mucoromycota</taxon>
        <taxon>Mucoromycotina</taxon>
        <taxon>Mucoromycetes</taxon>
        <taxon>Mucorales</taxon>
        <taxon>Cunninghamellaceae</taxon>
        <taxon>Absidia</taxon>
    </lineage>
</organism>
<dbReference type="PANTHER" id="PTHR12162">
    <property type="entry name" value="NIBRIN-RELATED"/>
    <property type="match status" value="1"/>
</dbReference>
<dbReference type="SUPFAM" id="SSF52113">
    <property type="entry name" value="BRCT domain"/>
    <property type="match status" value="1"/>
</dbReference>
<evidence type="ECO:0000256" key="8">
    <source>
        <dbReference type="SAM" id="MobiDB-lite"/>
    </source>
</evidence>
<dbReference type="PROSITE" id="PS50006">
    <property type="entry name" value="FHA_DOMAIN"/>
    <property type="match status" value="1"/>
</dbReference>
<feature type="compositionally biased region" description="Low complexity" evidence="8">
    <location>
        <begin position="520"/>
        <end position="530"/>
    </location>
</feature>
<dbReference type="InterPro" id="IPR043014">
    <property type="entry name" value="Nibrin_BRCT2_sf"/>
</dbReference>
<evidence type="ECO:0000259" key="9">
    <source>
        <dbReference type="PROSITE" id="PS50006"/>
    </source>
</evidence>
<dbReference type="InterPro" id="IPR032429">
    <property type="entry name" value="Nibrin_BRCT2"/>
</dbReference>
<evidence type="ECO:0000313" key="11">
    <source>
        <dbReference type="Proteomes" id="UP000193560"/>
    </source>
</evidence>
<name>A0A1X2IIW4_9FUNG</name>
<dbReference type="Pfam" id="PF16508">
    <property type="entry name" value="NIBRIN_BRCT_II"/>
    <property type="match status" value="1"/>
</dbReference>
<comment type="caution">
    <text evidence="10">The sequence shown here is derived from an EMBL/GenBank/DDBJ whole genome shotgun (WGS) entry which is preliminary data.</text>
</comment>
<protein>
    <recommendedName>
        <fullName evidence="9">FHA domain-containing protein</fullName>
    </recommendedName>
</protein>
<evidence type="ECO:0000256" key="3">
    <source>
        <dbReference type="ARBA" id="ARBA00022454"/>
    </source>
</evidence>
<dbReference type="Gene3D" id="3.40.50.10980">
    <property type="entry name" value="Nibrin, BRCT2 domain"/>
    <property type="match status" value="1"/>
</dbReference>
<feature type="compositionally biased region" description="Polar residues" evidence="8">
    <location>
        <begin position="430"/>
        <end position="447"/>
    </location>
</feature>
<dbReference type="InterPro" id="IPR040227">
    <property type="entry name" value="Nibrin-rel"/>
</dbReference>
<comment type="similarity">
    <text evidence="7">Belongs to the Nibrin family.</text>
</comment>
<feature type="compositionally biased region" description="Low complexity" evidence="8">
    <location>
        <begin position="374"/>
        <end position="387"/>
    </location>
</feature>
<feature type="compositionally biased region" description="Basic residues" evidence="8">
    <location>
        <begin position="510"/>
        <end position="519"/>
    </location>
</feature>
<feature type="compositionally biased region" description="Basic and acidic residues" evidence="8">
    <location>
        <begin position="470"/>
        <end position="487"/>
    </location>
</feature>
<dbReference type="GO" id="GO:0007095">
    <property type="term" value="P:mitotic G2 DNA damage checkpoint signaling"/>
    <property type="evidence" value="ECO:0007669"/>
    <property type="project" value="InterPro"/>
</dbReference>
<dbReference type="STRING" id="90262.A0A1X2IIW4"/>
<keyword evidence="11" id="KW-1185">Reference proteome</keyword>
<keyword evidence="6" id="KW-0539">Nucleus</keyword>
<keyword evidence="5" id="KW-0234">DNA repair</keyword>
<reference evidence="10 11" key="1">
    <citation type="submission" date="2016-07" db="EMBL/GenBank/DDBJ databases">
        <title>Pervasive Adenine N6-methylation of Active Genes in Fungi.</title>
        <authorList>
            <consortium name="DOE Joint Genome Institute"/>
            <person name="Mondo S.J."/>
            <person name="Dannebaum R.O."/>
            <person name="Kuo R.C."/>
            <person name="Labutti K."/>
            <person name="Haridas S."/>
            <person name="Kuo A."/>
            <person name="Salamov A."/>
            <person name="Ahrendt S.R."/>
            <person name="Lipzen A."/>
            <person name="Sullivan W."/>
            <person name="Andreopoulos W.B."/>
            <person name="Clum A."/>
            <person name="Lindquist E."/>
            <person name="Daum C."/>
            <person name="Ramamoorthy G.K."/>
            <person name="Gryganskyi A."/>
            <person name="Culley D."/>
            <person name="Magnuson J.K."/>
            <person name="James T.Y."/>
            <person name="O'Malley M.A."/>
            <person name="Stajich J.E."/>
            <person name="Spatafora J.W."/>
            <person name="Visel A."/>
            <person name="Grigoriev I.V."/>
        </authorList>
    </citation>
    <scope>NUCLEOTIDE SEQUENCE [LARGE SCALE GENOMIC DNA]</scope>
    <source>
        <strain evidence="10 11">NRRL 1336</strain>
    </source>
</reference>
<evidence type="ECO:0000256" key="1">
    <source>
        <dbReference type="ARBA" id="ARBA00004123"/>
    </source>
</evidence>
<evidence type="ECO:0000256" key="4">
    <source>
        <dbReference type="ARBA" id="ARBA00022763"/>
    </source>
</evidence>
<dbReference type="InterPro" id="IPR000253">
    <property type="entry name" value="FHA_dom"/>
</dbReference>
<feature type="compositionally biased region" description="Basic and acidic residues" evidence="8">
    <location>
        <begin position="448"/>
        <end position="457"/>
    </location>
</feature>
<evidence type="ECO:0000256" key="2">
    <source>
        <dbReference type="ARBA" id="ARBA00004286"/>
    </source>
</evidence>
<feature type="region of interest" description="Disordered" evidence="8">
    <location>
        <begin position="570"/>
        <end position="590"/>
    </location>
</feature>
<dbReference type="CDD" id="cd22667">
    <property type="entry name" value="FHA_NBN"/>
    <property type="match status" value="1"/>
</dbReference>
<dbReference type="InterPro" id="IPR008984">
    <property type="entry name" value="SMAD_FHA_dom_sf"/>
</dbReference>
<dbReference type="GO" id="GO:0030870">
    <property type="term" value="C:Mre11 complex"/>
    <property type="evidence" value="ECO:0007669"/>
    <property type="project" value="InterPro"/>
</dbReference>
<evidence type="ECO:0000313" key="10">
    <source>
        <dbReference type="EMBL" id="ORZ17251.1"/>
    </source>
</evidence>
<feature type="domain" description="FHA" evidence="9">
    <location>
        <begin position="24"/>
        <end position="86"/>
    </location>
</feature>
<dbReference type="EMBL" id="MCGE01000010">
    <property type="protein sequence ID" value="ORZ17251.1"/>
    <property type="molecule type" value="Genomic_DNA"/>
</dbReference>
<sequence length="655" mass="72904">MWFLCALEDGQEKTRTLLRPGSRYTLGRKDADILPAVIEKTISRKHATLNVEQMTAENVKDIDWKPYVHFHDLGSKFGSSINSVHVEGISLDQGVYLNDGDTLKIGTKTGMFRLSWQPLIICRQALSQADRQKLIAGARTIGANVTQLIRSPYSHLFMSSIQMSFKVARCVAERKPIVSQKWLDTLVNLPDKNYTFPPVTDYLPPIDASCEGPLGVPDFTPNQDRARLFTGKRFIFFDEEQHQQLSPMIEICNGDSALLNVSKADPFDDGLGNDDTIVVDSEKLHETHAGKNIVNALDSFLKRVVTSMEICWAILYCSIDVQCNTKFNLSTPHPDDRTSVPTSSSVDSEPRNTSTKTSSASSSSAISERANTVISSSSSIKQKQPPQNRQASDLPLSKPIEGKPNMDFDLEDFFDQILGDEPSRPPPTAKNASPESSSTIQPPLNRNISDHQDHTSASDELAIEEQGAVVHHDAKKTIDKGKFRMHEPMTSSSYDRTPPSPIDDDIEHSSRRKSKKARTAKNASTTTTTTDPPPAPRKPYILPELENEKADITAGKNYTKVVYTNLVVAPSPPKNDGAHQQQRQQTLPQPSERINYKKFKKAIHPLPRDPLFTVGMVAGFDSDMEVEPAPLAPDIEDDFSEIRIRPNMKRGTMWN</sequence>
<dbReference type="Pfam" id="PF00498">
    <property type="entry name" value="FHA"/>
    <property type="match status" value="1"/>
</dbReference>
<accession>A0A1X2IIW4</accession>
<dbReference type="OrthoDB" id="552194at2759"/>
<dbReference type="GO" id="GO:0000724">
    <property type="term" value="P:double-strand break repair via homologous recombination"/>
    <property type="evidence" value="ECO:0007669"/>
    <property type="project" value="TreeGrafter"/>
</dbReference>
<dbReference type="GO" id="GO:0005694">
    <property type="term" value="C:chromosome"/>
    <property type="evidence" value="ECO:0007669"/>
    <property type="project" value="UniProtKB-SubCell"/>
</dbReference>
<dbReference type="Proteomes" id="UP000193560">
    <property type="component" value="Unassembled WGS sequence"/>
</dbReference>
<dbReference type="GO" id="GO:0003684">
    <property type="term" value="F:damaged DNA binding"/>
    <property type="evidence" value="ECO:0007669"/>
    <property type="project" value="TreeGrafter"/>
</dbReference>
<keyword evidence="4" id="KW-0227">DNA damage</keyword>
<gene>
    <name evidence="10" type="ORF">BCR42DRAFT_414241</name>
</gene>